<proteinExistence type="predicted"/>
<organism evidence="2 3">
    <name type="scientific">Streptomyces antnestii</name>
    <dbReference type="NCBI Taxonomy" id="2494256"/>
    <lineage>
        <taxon>Bacteria</taxon>
        <taxon>Bacillati</taxon>
        <taxon>Actinomycetota</taxon>
        <taxon>Actinomycetes</taxon>
        <taxon>Kitasatosporales</taxon>
        <taxon>Streptomycetaceae</taxon>
        <taxon>Streptomyces</taxon>
    </lineage>
</organism>
<protein>
    <submittedName>
        <fullName evidence="2">Uncharacterized protein</fullName>
    </submittedName>
</protein>
<reference evidence="2 3" key="1">
    <citation type="submission" date="2019-01" db="EMBL/GenBank/DDBJ databases">
        <title>Genome sequences of Streptomyces and Rhizobium isolates collected from root and soil.</title>
        <authorList>
            <person name="Chhettri S."/>
            <person name="Sevigny J.L."/>
            <person name="Sen A."/>
            <person name="Ennis N."/>
            <person name="Tisa L."/>
        </authorList>
    </citation>
    <scope>NUCLEOTIDE SEQUENCE [LARGE SCALE GENOMIC DNA]</scope>
    <source>
        <strain evidence="2 3">San01</strain>
    </source>
</reference>
<sequence length="79" mass="8098">MSQSRRPLGTGPSPDEPSEPTEPSRAVRGRTAAERAGAAEQFPDTGAEAGTEAADAPDVSASGRRRLGVGQARNDEAAH</sequence>
<dbReference type="Proteomes" id="UP000283128">
    <property type="component" value="Unassembled WGS sequence"/>
</dbReference>
<keyword evidence="3" id="KW-1185">Reference proteome</keyword>
<evidence type="ECO:0000313" key="3">
    <source>
        <dbReference type="Proteomes" id="UP000283128"/>
    </source>
</evidence>
<evidence type="ECO:0000313" key="2">
    <source>
        <dbReference type="EMBL" id="RVU19956.1"/>
    </source>
</evidence>
<feature type="compositionally biased region" description="Low complexity" evidence="1">
    <location>
        <begin position="21"/>
        <end position="57"/>
    </location>
</feature>
<dbReference type="EMBL" id="RZYA01000016">
    <property type="protein sequence ID" value="RVU19956.1"/>
    <property type="molecule type" value="Genomic_DNA"/>
</dbReference>
<dbReference type="AlphaFoldDB" id="A0A3S2VSL5"/>
<evidence type="ECO:0000256" key="1">
    <source>
        <dbReference type="SAM" id="MobiDB-lite"/>
    </source>
</evidence>
<gene>
    <name evidence="2" type="ORF">EOT10_28520</name>
</gene>
<feature type="region of interest" description="Disordered" evidence="1">
    <location>
        <begin position="1"/>
        <end position="79"/>
    </location>
</feature>
<dbReference type="RefSeq" id="WP_127831210.1">
    <property type="nucleotide sequence ID" value="NZ_RZYA01000016.1"/>
</dbReference>
<accession>A0A3S2VSL5</accession>
<name>A0A3S2VSL5_9ACTN</name>
<comment type="caution">
    <text evidence="2">The sequence shown here is derived from an EMBL/GenBank/DDBJ whole genome shotgun (WGS) entry which is preliminary data.</text>
</comment>